<comment type="caution">
    <text evidence="1">The sequence shown here is derived from an EMBL/GenBank/DDBJ whole genome shotgun (WGS) entry which is preliminary data.</text>
</comment>
<dbReference type="Proteomes" id="UP001257909">
    <property type="component" value="Unassembled WGS sequence"/>
</dbReference>
<organism evidence="1 2">
    <name type="scientific">Rheinheimera soli</name>
    <dbReference type="NCBI Taxonomy" id="443616"/>
    <lineage>
        <taxon>Bacteria</taxon>
        <taxon>Pseudomonadati</taxon>
        <taxon>Pseudomonadota</taxon>
        <taxon>Gammaproteobacteria</taxon>
        <taxon>Chromatiales</taxon>
        <taxon>Chromatiaceae</taxon>
        <taxon>Rheinheimera</taxon>
    </lineage>
</organism>
<evidence type="ECO:0000313" key="1">
    <source>
        <dbReference type="EMBL" id="MDR7119723.1"/>
    </source>
</evidence>
<proteinExistence type="predicted"/>
<dbReference type="RefSeq" id="WP_310274494.1">
    <property type="nucleotide sequence ID" value="NZ_JAVDWR010000001.1"/>
</dbReference>
<name>A0ABU1VWH6_9GAMM</name>
<evidence type="ECO:0000313" key="2">
    <source>
        <dbReference type="Proteomes" id="UP001257909"/>
    </source>
</evidence>
<keyword evidence="2" id="KW-1185">Reference proteome</keyword>
<dbReference type="EMBL" id="JAVDWR010000001">
    <property type="protein sequence ID" value="MDR7119723.1"/>
    <property type="molecule type" value="Genomic_DNA"/>
</dbReference>
<gene>
    <name evidence="1" type="ORF">J2W69_000638</name>
</gene>
<sequence length="127" mass="13996">MFAVFGVDPKKVKEKAHKQALAVVGKAKKKAIDTKGKTKVPAVEVVEAELLAKLLESTPPIRVSPEYSMPATCEQYIAMAEKQGFIRCSVFIKAPAVSKDKKGRSKTVQRYVQFLPGNDYQLKGQTL</sequence>
<protein>
    <submittedName>
        <fullName evidence="1">Uncharacterized protein</fullName>
    </submittedName>
</protein>
<accession>A0ABU1VWH6</accession>
<reference evidence="1 2" key="1">
    <citation type="submission" date="2023-07" db="EMBL/GenBank/DDBJ databases">
        <title>Sorghum-associated microbial communities from plants grown in Nebraska, USA.</title>
        <authorList>
            <person name="Schachtman D."/>
        </authorList>
    </citation>
    <scope>NUCLEOTIDE SEQUENCE [LARGE SCALE GENOMIC DNA]</scope>
    <source>
        <strain evidence="1 2">4138</strain>
    </source>
</reference>